<dbReference type="AlphaFoldDB" id="N8Y059"/>
<evidence type="ECO:0000256" key="1">
    <source>
        <dbReference type="ARBA" id="ARBA00001946"/>
    </source>
</evidence>
<keyword evidence="6" id="KW-1185">Reference proteome</keyword>
<dbReference type="GO" id="GO:0004518">
    <property type="term" value="F:nuclease activity"/>
    <property type="evidence" value="ECO:0007669"/>
    <property type="project" value="UniProtKB-KW"/>
</dbReference>
<dbReference type="Gene3D" id="3.40.1350.10">
    <property type="match status" value="1"/>
</dbReference>
<keyword evidence="3" id="KW-0378">Hydrolase</keyword>
<evidence type="ECO:0000313" key="6">
    <source>
        <dbReference type="Proteomes" id="UP000018438"/>
    </source>
</evidence>
<comment type="caution">
    <text evidence="5">The sequence shown here is derived from an EMBL/GenBank/DDBJ whole genome shotgun (WGS) entry which is preliminary data.</text>
</comment>
<organism evidence="5 6">
    <name type="scientific">Acinetobacter schindleri NIPH 900</name>
    <dbReference type="NCBI Taxonomy" id="1217675"/>
    <lineage>
        <taxon>Bacteria</taxon>
        <taxon>Pseudomonadati</taxon>
        <taxon>Pseudomonadota</taxon>
        <taxon>Gammaproteobacteria</taxon>
        <taxon>Moraxellales</taxon>
        <taxon>Moraxellaceae</taxon>
        <taxon>Acinetobacter</taxon>
    </lineage>
</organism>
<protein>
    <recommendedName>
        <fullName evidence="4">VRR-NUC domain-containing protein</fullName>
    </recommendedName>
</protein>
<evidence type="ECO:0000313" key="5">
    <source>
        <dbReference type="EMBL" id="ENV14709.1"/>
    </source>
</evidence>
<evidence type="ECO:0000256" key="2">
    <source>
        <dbReference type="ARBA" id="ARBA00022722"/>
    </source>
</evidence>
<evidence type="ECO:0000259" key="4">
    <source>
        <dbReference type="SMART" id="SM00990"/>
    </source>
</evidence>
<accession>N8Y059</accession>
<dbReference type="PATRIC" id="fig|1217675.3.peg.50"/>
<feature type="domain" description="VRR-NUC" evidence="4">
    <location>
        <begin position="21"/>
        <end position="142"/>
    </location>
</feature>
<name>N8Y059_9GAMM</name>
<dbReference type="Proteomes" id="UP000018438">
    <property type="component" value="Unassembled WGS sequence"/>
</dbReference>
<evidence type="ECO:0000256" key="3">
    <source>
        <dbReference type="ARBA" id="ARBA00022801"/>
    </source>
</evidence>
<dbReference type="InterPro" id="IPR011856">
    <property type="entry name" value="tRNA_endonuc-like_dom_sf"/>
</dbReference>
<comment type="cofactor">
    <cofactor evidence="1">
        <name>Mg(2+)</name>
        <dbReference type="ChEBI" id="CHEBI:18420"/>
    </cofactor>
</comment>
<dbReference type="SMART" id="SM00990">
    <property type="entry name" value="VRR_NUC"/>
    <property type="match status" value="1"/>
</dbReference>
<gene>
    <name evidence="5" type="ORF">F965_00055</name>
</gene>
<proteinExistence type="predicted"/>
<sequence>MPGGHRSKKRWDLKAIDKARANPTKDKVTVQQFKQVTEAETDIQQRLMKALDKVPYLSGTLKDYIYAIPNGGYRSKRTAITLKAEGVKPGVPDLHCFIAVAPWHSLYIEMKNETGSLSDSQKAVIPLLRQAGHKVVICRTVESALTEIFKYLGIKTT</sequence>
<dbReference type="GO" id="GO:0016788">
    <property type="term" value="F:hydrolase activity, acting on ester bonds"/>
    <property type="evidence" value="ECO:0007669"/>
    <property type="project" value="InterPro"/>
</dbReference>
<keyword evidence="2" id="KW-0540">Nuclease</keyword>
<dbReference type="Pfam" id="PF08774">
    <property type="entry name" value="VRR_NUC"/>
    <property type="match status" value="1"/>
</dbReference>
<reference evidence="5 6" key="1">
    <citation type="submission" date="2013-02" db="EMBL/GenBank/DDBJ databases">
        <title>The Genome Sequence of Acinetobacter schindleri NIPH 900.</title>
        <authorList>
            <consortium name="The Broad Institute Genome Sequencing Platform"/>
            <consortium name="The Broad Institute Genome Sequencing Center for Infectious Disease"/>
            <person name="Cerqueira G."/>
            <person name="Feldgarden M."/>
            <person name="Courvalin P."/>
            <person name="Perichon B."/>
            <person name="Grillot-Courvalin C."/>
            <person name="Clermont D."/>
            <person name="Rocha E."/>
            <person name="Yoon E.-J."/>
            <person name="Nemec A."/>
            <person name="Walker B."/>
            <person name="Young S.K."/>
            <person name="Zeng Q."/>
            <person name="Gargeya S."/>
            <person name="Fitzgerald M."/>
            <person name="Haas B."/>
            <person name="Abouelleil A."/>
            <person name="Alvarado L."/>
            <person name="Arachchi H.M."/>
            <person name="Berlin A.M."/>
            <person name="Chapman S.B."/>
            <person name="Dewar J."/>
            <person name="Goldberg J."/>
            <person name="Griggs A."/>
            <person name="Gujja S."/>
            <person name="Hansen M."/>
            <person name="Howarth C."/>
            <person name="Imamovic A."/>
            <person name="Larimer J."/>
            <person name="McCowan C."/>
            <person name="Murphy C."/>
            <person name="Neiman D."/>
            <person name="Pearson M."/>
            <person name="Priest M."/>
            <person name="Roberts A."/>
            <person name="Saif S."/>
            <person name="Shea T."/>
            <person name="Sisk P."/>
            <person name="Sykes S."/>
            <person name="Wortman J."/>
            <person name="Nusbaum C."/>
            <person name="Birren B."/>
        </authorList>
    </citation>
    <scope>NUCLEOTIDE SEQUENCE [LARGE SCALE GENOMIC DNA]</scope>
    <source>
        <strain evidence="5 6">NIPH 900</strain>
    </source>
</reference>
<dbReference type="RefSeq" id="WP_004811446.1">
    <property type="nucleotide sequence ID" value="NZ_KB849446.1"/>
</dbReference>
<dbReference type="GO" id="GO:0003676">
    <property type="term" value="F:nucleic acid binding"/>
    <property type="evidence" value="ECO:0007669"/>
    <property type="project" value="InterPro"/>
</dbReference>
<dbReference type="EMBL" id="APPI01000003">
    <property type="protein sequence ID" value="ENV14709.1"/>
    <property type="molecule type" value="Genomic_DNA"/>
</dbReference>
<dbReference type="HOGENOM" id="CLU_129193_0_0_6"/>
<dbReference type="InterPro" id="IPR014883">
    <property type="entry name" value="VRR_NUC"/>
</dbReference>